<proteinExistence type="predicted"/>
<sequence>MCQTPEDTLTTRQLTSQLSTAAGRPISRQTVSRRLHGGLFARRLVVCVPLSPAHVRARLHWAREHRSWTPGQAKANSTWKIPPAHEWYARNRPGLSLQSEGTRSAQTALARLRSSYIKSLKFVDKEKNDSSCPCSCPASPAHVIDCIGASERLLWSEGGIWTCGNVRATWYNGPGLVFGPGRHETTT</sequence>
<feature type="domain" description="Transposase Tc1-like" evidence="1">
    <location>
        <begin position="9"/>
        <end position="66"/>
    </location>
</feature>
<dbReference type="AlphaFoldDB" id="A0A4Y2EW56"/>
<reference evidence="2 3" key="1">
    <citation type="journal article" date="2019" name="Sci. Rep.">
        <title>Orb-weaving spider Araneus ventricosus genome elucidates the spidroin gene catalogue.</title>
        <authorList>
            <person name="Kono N."/>
            <person name="Nakamura H."/>
            <person name="Ohtoshi R."/>
            <person name="Moran D.A.P."/>
            <person name="Shinohara A."/>
            <person name="Yoshida Y."/>
            <person name="Fujiwara M."/>
            <person name="Mori M."/>
            <person name="Tomita M."/>
            <person name="Arakawa K."/>
        </authorList>
    </citation>
    <scope>NUCLEOTIDE SEQUENCE [LARGE SCALE GENOMIC DNA]</scope>
</reference>
<protein>
    <recommendedName>
        <fullName evidence="1">Transposase Tc1-like domain-containing protein</fullName>
    </recommendedName>
</protein>
<dbReference type="Proteomes" id="UP000499080">
    <property type="component" value="Unassembled WGS sequence"/>
</dbReference>
<evidence type="ECO:0000313" key="2">
    <source>
        <dbReference type="EMBL" id="GBM32747.1"/>
    </source>
</evidence>
<dbReference type="Pfam" id="PF01498">
    <property type="entry name" value="HTH_Tnp_Tc3_2"/>
    <property type="match status" value="1"/>
</dbReference>
<accession>A0A4Y2EW56</accession>
<comment type="caution">
    <text evidence="2">The sequence shown here is derived from an EMBL/GenBank/DDBJ whole genome shotgun (WGS) entry which is preliminary data.</text>
</comment>
<evidence type="ECO:0000313" key="3">
    <source>
        <dbReference type="Proteomes" id="UP000499080"/>
    </source>
</evidence>
<name>A0A4Y2EW56_ARAVE</name>
<gene>
    <name evidence="2" type="ORF">AVEN_83719_1</name>
</gene>
<keyword evidence="3" id="KW-1185">Reference proteome</keyword>
<dbReference type="GO" id="GO:0015074">
    <property type="term" value="P:DNA integration"/>
    <property type="evidence" value="ECO:0007669"/>
    <property type="project" value="InterPro"/>
</dbReference>
<dbReference type="EMBL" id="BGPR01000717">
    <property type="protein sequence ID" value="GBM32747.1"/>
    <property type="molecule type" value="Genomic_DNA"/>
</dbReference>
<organism evidence="2 3">
    <name type="scientific">Araneus ventricosus</name>
    <name type="common">Orbweaver spider</name>
    <name type="synonym">Epeira ventricosa</name>
    <dbReference type="NCBI Taxonomy" id="182803"/>
    <lineage>
        <taxon>Eukaryota</taxon>
        <taxon>Metazoa</taxon>
        <taxon>Ecdysozoa</taxon>
        <taxon>Arthropoda</taxon>
        <taxon>Chelicerata</taxon>
        <taxon>Arachnida</taxon>
        <taxon>Araneae</taxon>
        <taxon>Araneomorphae</taxon>
        <taxon>Entelegynae</taxon>
        <taxon>Araneoidea</taxon>
        <taxon>Araneidae</taxon>
        <taxon>Araneus</taxon>
    </lineage>
</organism>
<dbReference type="GO" id="GO:0003677">
    <property type="term" value="F:DNA binding"/>
    <property type="evidence" value="ECO:0007669"/>
    <property type="project" value="InterPro"/>
</dbReference>
<evidence type="ECO:0000259" key="1">
    <source>
        <dbReference type="Pfam" id="PF01498"/>
    </source>
</evidence>
<dbReference type="InterPro" id="IPR002492">
    <property type="entry name" value="Transposase_Tc1-like"/>
</dbReference>
<dbReference type="GO" id="GO:0006313">
    <property type="term" value="P:DNA transposition"/>
    <property type="evidence" value="ECO:0007669"/>
    <property type="project" value="InterPro"/>
</dbReference>